<protein>
    <submittedName>
        <fullName evidence="2">Flp pilus assembly protein CpaB</fullName>
    </submittedName>
</protein>
<gene>
    <name evidence="2" type="ORF">H4696_007885</name>
</gene>
<sequence length="208" mass="21213">MDVLARFHPPDLSRLRGRRTRLLRRWLAACLLLAGALLFTHPGSARGAPTNPTVVAAHDLPAGAALRAADVRLADLPDDARPSGVLNSLDLVDGRSLAGAVRAGEPLTDVRLASIPAPGDPGTATVPVRLADAAVAELLTPGSRVDVVAAPEAGVPASVLAGGATVVAVGHQEPSAAKGPLVLLRLPEAIATRVAAISLERPVTVTLR</sequence>
<dbReference type="Pfam" id="PF08666">
    <property type="entry name" value="SAF"/>
    <property type="match status" value="1"/>
</dbReference>
<organism evidence="2 3">
    <name type="scientific">Amycolatopsis lexingtonensis</name>
    <dbReference type="NCBI Taxonomy" id="218822"/>
    <lineage>
        <taxon>Bacteria</taxon>
        <taxon>Bacillati</taxon>
        <taxon>Actinomycetota</taxon>
        <taxon>Actinomycetes</taxon>
        <taxon>Pseudonocardiales</taxon>
        <taxon>Pseudonocardiaceae</taxon>
        <taxon>Amycolatopsis</taxon>
    </lineage>
</organism>
<evidence type="ECO:0000313" key="2">
    <source>
        <dbReference type="EMBL" id="MBE1500785.1"/>
    </source>
</evidence>
<dbReference type="EMBL" id="JADBEG010000001">
    <property type="protein sequence ID" value="MBE1500785.1"/>
    <property type="molecule type" value="Genomic_DNA"/>
</dbReference>
<dbReference type="Proteomes" id="UP000631670">
    <property type="component" value="Unassembled WGS sequence"/>
</dbReference>
<accession>A0ABR9IC75</accession>
<proteinExistence type="predicted"/>
<keyword evidence="3" id="KW-1185">Reference proteome</keyword>
<dbReference type="SMART" id="SM00858">
    <property type="entry name" value="SAF"/>
    <property type="match status" value="1"/>
</dbReference>
<evidence type="ECO:0000313" key="3">
    <source>
        <dbReference type="Proteomes" id="UP000631670"/>
    </source>
</evidence>
<comment type="caution">
    <text evidence="2">The sequence shown here is derived from an EMBL/GenBank/DDBJ whole genome shotgun (WGS) entry which is preliminary data.</text>
</comment>
<reference evidence="2 3" key="1">
    <citation type="submission" date="2020-10" db="EMBL/GenBank/DDBJ databases">
        <title>Sequencing the genomes of 1000 actinobacteria strains.</title>
        <authorList>
            <person name="Klenk H.-P."/>
        </authorList>
    </citation>
    <scope>NUCLEOTIDE SEQUENCE [LARGE SCALE GENOMIC DNA]</scope>
    <source>
        <strain evidence="2 3">DSM 44653</strain>
    </source>
</reference>
<name>A0ABR9IC75_9PSEU</name>
<dbReference type="RefSeq" id="WP_086861536.1">
    <property type="nucleotide sequence ID" value="NZ_JADBEG010000001.1"/>
</dbReference>
<dbReference type="CDD" id="cd11614">
    <property type="entry name" value="SAF_CpaB_FlgA_like"/>
    <property type="match status" value="1"/>
</dbReference>
<evidence type="ECO:0000259" key="1">
    <source>
        <dbReference type="SMART" id="SM00858"/>
    </source>
</evidence>
<feature type="domain" description="SAF" evidence="1">
    <location>
        <begin position="51"/>
        <end position="113"/>
    </location>
</feature>
<dbReference type="InterPro" id="IPR013974">
    <property type="entry name" value="SAF"/>
</dbReference>